<feature type="chain" id="PRO_5042485607" description="Protein-arginine deiminase C-terminal domain-containing protein" evidence="1">
    <location>
        <begin position="16"/>
        <end position="342"/>
    </location>
</feature>
<dbReference type="GO" id="GO:0005737">
    <property type="term" value="C:cytoplasm"/>
    <property type="evidence" value="ECO:0007669"/>
    <property type="project" value="InterPro"/>
</dbReference>
<dbReference type="Proteomes" id="UP001251528">
    <property type="component" value="Unassembled WGS sequence"/>
</dbReference>
<feature type="signal peptide" evidence="1">
    <location>
        <begin position="1"/>
        <end position="15"/>
    </location>
</feature>
<dbReference type="SUPFAM" id="SSF110083">
    <property type="entry name" value="Peptidylarginine deiminase Pad4, middle domain"/>
    <property type="match status" value="2"/>
</dbReference>
<accession>A0AAJ0CFD9</accession>
<dbReference type="AlphaFoldDB" id="A0AAJ0CFD9"/>
<proteinExistence type="predicted"/>
<keyword evidence="1" id="KW-0732">Signal</keyword>
<reference evidence="3" key="1">
    <citation type="submission" date="2023-06" db="EMBL/GenBank/DDBJ databases">
        <title>Conoideocrella luteorostrata (Hypocreales: Clavicipitaceae), a potential biocontrol fungus for elongate hemlock scale in United States Christmas tree production areas.</title>
        <authorList>
            <person name="Barrett H."/>
            <person name="Lovett B."/>
            <person name="Macias A.M."/>
            <person name="Stajich J.E."/>
            <person name="Kasson M.T."/>
        </authorList>
    </citation>
    <scope>NUCLEOTIDE SEQUENCE</scope>
    <source>
        <strain evidence="3">ARSEF 14590</strain>
    </source>
</reference>
<dbReference type="GO" id="GO:0004668">
    <property type="term" value="F:protein-arginine deiminase activity"/>
    <property type="evidence" value="ECO:0007669"/>
    <property type="project" value="InterPro"/>
</dbReference>
<feature type="domain" description="Protein-arginine deiminase C-terminal" evidence="2">
    <location>
        <begin position="262"/>
        <end position="338"/>
    </location>
</feature>
<dbReference type="InterPro" id="IPR013530">
    <property type="entry name" value="PAD_C"/>
</dbReference>
<dbReference type="Pfam" id="PF03068">
    <property type="entry name" value="PAD"/>
    <property type="match status" value="1"/>
</dbReference>
<evidence type="ECO:0000259" key="2">
    <source>
        <dbReference type="Pfam" id="PF03068"/>
    </source>
</evidence>
<gene>
    <name evidence="3" type="ORF">QQS21_011697</name>
</gene>
<comment type="caution">
    <text evidence="3">The sequence shown here is derived from an EMBL/GenBank/DDBJ whole genome shotgun (WGS) entry which is preliminary data.</text>
</comment>
<dbReference type="InterPro" id="IPR036556">
    <property type="entry name" value="PAD_central_sf"/>
</dbReference>
<protein>
    <recommendedName>
        <fullName evidence="2">Protein-arginine deiminase C-terminal domain-containing protein</fullName>
    </recommendedName>
</protein>
<dbReference type="GO" id="GO:0005509">
    <property type="term" value="F:calcium ion binding"/>
    <property type="evidence" value="ECO:0007669"/>
    <property type="project" value="InterPro"/>
</dbReference>
<evidence type="ECO:0000313" key="3">
    <source>
        <dbReference type="EMBL" id="KAK2590614.1"/>
    </source>
</evidence>
<name>A0AAJ0CFD9_9HYPO</name>
<organism evidence="3 4">
    <name type="scientific">Conoideocrella luteorostrata</name>
    <dbReference type="NCBI Taxonomy" id="1105319"/>
    <lineage>
        <taxon>Eukaryota</taxon>
        <taxon>Fungi</taxon>
        <taxon>Dikarya</taxon>
        <taxon>Ascomycota</taxon>
        <taxon>Pezizomycotina</taxon>
        <taxon>Sordariomycetes</taxon>
        <taxon>Hypocreomycetidae</taxon>
        <taxon>Hypocreales</taxon>
        <taxon>Clavicipitaceae</taxon>
        <taxon>Conoideocrella</taxon>
    </lineage>
</organism>
<evidence type="ECO:0000313" key="4">
    <source>
        <dbReference type="Proteomes" id="UP001251528"/>
    </source>
</evidence>
<sequence length="342" mass="37973">MRLPLLVAALPFTSAIPQGPPTVDGFKVTILADSNRDGKVDLTGDSDLKGKENWTPEFGALFLANIVDTDGRCSSQIKGTCGDDLNEDFFGKPKLPKKPILDPELEKNMPLINVFRPQWVKGLNATDKAKYDEWDKAIDKWIIASREAWVPDKRIAVCHDSSDDMLRNETYLAPLRTRPIPELGESATGSITVADETAASRVRVFRKMSNKWIFTPSNYTFKAQDLKAGLELGIDARDVRRPGEWDGRATVAFEVQDEKKKARDSVALRVAPVLTQHHGQSAKQLLSASGAKSKTSVGQNRFIEDLREKSSSTGLKTPLQVLNTFDCKNSDIWARTFLSRAI</sequence>
<evidence type="ECO:0000256" key="1">
    <source>
        <dbReference type="SAM" id="SignalP"/>
    </source>
</evidence>
<dbReference type="EMBL" id="JASWJB010000416">
    <property type="protein sequence ID" value="KAK2590614.1"/>
    <property type="molecule type" value="Genomic_DNA"/>
</dbReference>
<keyword evidence="4" id="KW-1185">Reference proteome</keyword>